<evidence type="ECO:0000313" key="4">
    <source>
        <dbReference type="EMBL" id="ETX16300.1"/>
    </source>
</evidence>
<dbReference type="Gene3D" id="6.10.250.2080">
    <property type="match status" value="1"/>
</dbReference>
<dbReference type="PANTHER" id="PTHR30531">
    <property type="entry name" value="FLAGELLAR BIOSYNTHETIC PROTEIN FLHB"/>
    <property type="match status" value="1"/>
</dbReference>
<keyword evidence="4" id="KW-0966">Cell projection</keyword>
<keyword evidence="3" id="KW-0472">Membrane</keyword>
<keyword evidence="3" id="KW-0812">Transmembrane</keyword>
<keyword evidence="5" id="KW-1185">Reference proteome</keyword>
<name>X7EK95_9RHOB</name>
<dbReference type="PATRIC" id="fig|1449350.3.peg.34"/>
<evidence type="ECO:0000256" key="2">
    <source>
        <dbReference type="SAM" id="MobiDB-lite"/>
    </source>
</evidence>
<dbReference type="AlphaFoldDB" id="X7EK95"/>
<reference evidence="4 5" key="1">
    <citation type="submission" date="2014-01" db="EMBL/GenBank/DDBJ databases">
        <title>Roseivivax halodurans JCM 10272 Genome Sequencing.</title>
        <authorList>
            <person name="Lai Q."/>
            <person name="Li G."/>
            <person name="Shao Z."/>
        </authorList>
    </citation>
    <scope>NUCLEOTIDE SEQUENCE [LARGE SCALE GENOMIC DNA]</scope>
    <source>
        <strain evidence="4 5">JCM 10272</strain>
    </source>
</reference>
<organism evidence="4 5">
    <name type="scientific">Roseivivax halodurans JCM 10272</name>
    <dbReference type="NCBI Taxonomy" id="1449350"/>
    <lineage>
        <taxon>Bacteria</taxon>
        <taxon>Pseudomonadati</taxon>
        <taxon>Pseudomonadota</taxon>
        <taxon>Alphaproteobacteria</taxon>
        <taxon>Rhodobacterales</taxon>
        <taxon>Roseobacteraceae</taxon>
        <taxon>Roseivivax</taxon>
    </lineage>
</organism>
<dbReference type="STRING" id="1449350.OCH239_00175"/>
<gene>
    <name evidence="4" type="ORF">OCH239_00175</name>
</gene>
<dbReference type="InterPro" id="IPR029025">
    <property type="entry name" value="T3SS_substrate_exporter_C"/>
</dbReference>
<feature type="transmembrane region" description="Helical" evidence="3">
    <location>
        <begin position="40"/>
        <end position="59"/>
    </location>
</feature>
<dbReference type="GO" id="GO:0009306">
    <property type="term" value="P:protein secretion"/>
    <property type="evidence" value="ECO:0007669"/>
    <property type="project" value="InterPro"/>
</dbReference>
<dbReference type="InterPro" id="IPR006135">
    <property type="entry name" value="T3SS_substrate_exporter"/>
</dbReference>
<dbReference type="PRINTS" id="PR00950">
    <property type="entry name" value="TYPE3IMSPROT"/>
</dbReference>
<feature type="transmembrane region" description="Helical" evidence="3">
    <location>
        <begin position="159"/>
        <end position="178"/>
    </location>
</feature>
<accession>X7EK95</accession>
<feature type="region of interest" description="Disordered" evidence="2">
    <location>
        <begin position="1"/>
        <end position="32"/>
    </location>
</feature>
<comment type="similarity">
    <text evidence="1">Belongs to the type III secretion exporter family.</text>
</comment>
<dbReference type="SUPFAM" id="SSF160544">
    <property type="entry name" value="EscU C-terminal domain-like"/>
    <property type="match status" value="1"/>
</dbReference>
<feature type="transmembrane region" description="Helical" evidence="3">
    <location>
        <begin position="198"/>
        <end position="217"/>
    </location>
</feature>
<dbReference type="Pfam" id="PF01312">
    <property type="entry name" value="Bac_export_2"/>
    <property type="match status" value="1"/>
</dbReference>
<dbReference type="Proteomes" id="UP000022447">
    <property type="component" value="Unassembled WGS sequence"/>
</dbReference>
<keyword evidence="4" id="KW-0969">Cilium</keyword>
<keyword evidence="4" id="KW-0282">Flagellum</keyword>
<evidence type="ECO:0000313" key="5">
    <source>
        <dbReference type="Proteomes" id="UP000022447"/>
    </source>
</evidence>
<keyword evidence="3" id="KW-1133">Transmembrane helix</keyword>
<dbReference type="GO" id="GO:0005886">
    <property type="term" value="C:plasma membrane"/>
    <property type="evidence" value="ECO:0007669"/>
    <property type="project" value="TreeGrafter"/>
</dbReference>
<dbReference type="PANTHER" id="PTHR30531:SF12">
    <property type="entry name" value="FLAGELLAR BIOSYNTHETIC PROTEIN FLHB"/>
    <property type="match status" value="1"/>
</dbReference>
<dbReference type="RefSeq" id="WP_037256912.1">
    <property type="nucleotide sequence ID" value="NZ_JALZ01000001.1"/>
</dbReference>
<dbReference type="OrthoDB" id="9807950at2"/>
<evidence type="ECO:0000256" key="3">
    <source>
        <dbReference type="SAM" id="Phobius"/>
    </source>
</evidence>
<evidence type="ECO:0000256" key="1">
    <source>
        <dbReference type="ARBA" id="ARBA00010690"/>
    </source>
</evidence>
<dbReference type="eggNOG" id="COG1377">
    <property type="taxonomic scope" value="Bacteria"/>
</dbReference>
<feature type="compositionally biased region" description="Basic and acidic residues" evidence="2">
    <location>
        <begin position="7"/>
        <end position="27"/>
    </location>
</feature>
<protein>
    <submittedName>
        <fullName evidence="4">Flagellar biosynthesis protein FlhB</fullName>
    </submittedName>
</protein>
<sequence>MSEGEDKDNKTEEPSEQKLRKAREKGDVPSSKEAGNMTSVFALFLLALFALPAAAPPLAEALGGLFSQAGTIEVGSNASGLGDLGEVVDALTWPLAVTLAPALAIMVALAIFGVLIQGEVVVSGERIKPKLSKINPAQGLKRLFSAETGVEFVKNLAKVGVVAGIGIWVARGAVTDIWEMPGVMPEALPEYLRQHISRILLGASVFLVPLAIFDVIWKRHRWREKQKMSIKEVRDEHKDSEGDPMIRQQRARLRRERAQQRISQSVPTATVILTNPTHYAVALRYEMGQDLAPVCVAKGTDLMAAQIRKLARESEVPVLENKPLARALHATVEVDQQIPAEHWQAIAEIIRYVMDLRDDMARKPPPGTAPHVEA</sequence>
<proteinExistence type="inferred from homology"/>
<dbReference type="Gene3D" id="3.40.1690.10">
    <property type="entry name" value="secretion proteins EscU"/>
    <property type="match status" value="1"/>
</dbReference>
<feature type="transmembrane region" description="Helical" evidence="3">
    <location>
        <begin position="91"/>
        <end position="116"/>
    </location>
</feature>
<comment type="caution">
    <text evidence="4">The sequence shown here is derived from an EMBL/GenBank/DDBJ whole genome shotgun (WGS) entry which is preliminary data.</text>
</comment>
<dbReference type="EMBL" id="JALZ01000001">
    <property type="protein sequence ID" value="ETX16300.1"/>
    <property type="molecule type" value="Genomic_DNA"/>
</dbReference>